<evidence type="ECO:0000256" key="1">
    <source>
        <dbReference type="ARBA" id="ARBA00004613"/>
    </source>
</evidence>
<dbReference type="Pfam" id="PF00314">
    <property type="entry name" value="Thaumatin"/>
    <property type="match status" value="1"/>
</dbReference>
<proteinExistence type="evidence at transcript level"/>
<gene>
    <name evidence="7" type="primary">PR5</name>
</gene>
<dbReference type="AlphaFoldDB" id="A0A4P2X5D2"/>
<dbReference type="PANTHER" id="PTHR31048">
    <property type="entry name" value="OS03G0233200 PROTEIN"/>
    <property type="match status" value="1"/>
</dbReference>
<feature type="disulfide bond" evidence="5">
    <location>
        <begin position="95"/>
        <end position="102"/>
    </location>
</feature>
<comment type="similarity">
    <text evidence="2">Belongs to the thaumatin family.</text>
</comment>
<dbReference type="SMART" id="SM00205">
    <property type="entry name" value="THN"/>
    <property type="match status" value="1"/>
</dbReference>
<comment type="subcellular location">
    <subcellularLocation>
        <location evidence="1">Secreted</location>
    </subcellularLocation>
</comment>
<evidence type="ECO:0000256" key="2">
    <source>
        <dbReference type="ARBA" id="ARBA00010607"/>
    </source>
</evidence>
<reference evidence="7" key="1">
    <citation type="submission" date="2019-05" db="EMBL/GenBank/DDBJ databases">
        <title>A novel evaluation measure for defensive responses in greenhouse strawberries exposed to supplemental UV-B irradiation.</title>
        <authorList>
            <person name="Ota E."/>
            <person name="Nishimura F."/>
            <person name="Mori M."/>
            <person name="Kantou T."/>
            <person name="Hosokawa M."/>
            <person name="Osakabe M."/>
            <person name="Satou M."/>
            <person name="Takeshita M."/>
        </authorList>
    </citation>
    <scope>NUCLEOTIDE SEQUENCE</scope>
</reference>
<dbReference type="FunFam" id="2.60.110.10:FF:000002">
    <property type="entry name" value="Thaumatin-like protein 1a"/>
    <property type="match status" value="1"/>
</dbReference>
<sequence length="247" mass="26053">MKIQVLPYLTFACFLFFPGALPATISITNKCSFMVWPATQTSENKPPLALPSNVLAPQASTTVVTPVPWNGRFWGRTNCFTDNSGKFTCAPPGDCASGQESCNGNGGVPPATLVEFLIAAGGGQDFYDVSLVDGFNLPMSVAAQGGHEPGDCRTSTCKANVNAMCPSVLQVTGAGGSVVGCMSACTKFAEPRYCCTGPNNKPETCPPTDYSRKFSEQCPEAYSYAYDDKKGTFTCSGGPNYAITFCP</sequence>
<dbReference type="Gene3D" id="2.60.110.10">
    <property type="entry name" value="Thaumatin"/>
    <property type="match status" value="1"/>
</dbReference>
<dbReference type="CDD" id="cd09218">
    <property type="entry name" value="TLP-PA"/>
    <property type="match status" value="1"/>
</dbReference>
<dbReference type="PIRSF" id="PIRSF002703">
    <property type="entry name" value="Thaumatin"/>
    <property type="match status" value="1"/>
</dbReference>
<dbReference type="PRINTS" id="PR00347">
    <property type="entry name" value="THAUMATIN"/>
</dbReference>
<keyword evidence="3" id="KW-0964">Secreted</keyword>
<dbReference type="InterPro" id="IPR037176">
    <property type="entry name" value="Osmotin/thaumatin-like_sf"/>
</dbReference>
<feature type="disulfide bond" evidence="5">
    <location>
        <begin position="152"/>
        <end position="235"/>
    </location>
</feature>
<evidence type="ECO:0000256" key="4">
    <source>
        <dbReference type="ARBA" id="ARBA00023157"/>
    </source>
</evidence>
<feature type="signal peptide" evidence="6">
    <location>
        <begin position="1"/>
        <end position="22"/>
    </location>
</feature>
<feature type="disulfide bond" evidence="5">
    <location>
        <begin position="195"/>
        <end position="205"/>
    </location>
</feature>
<evidence type="ECO:0000313" key="7">
    <source>
        <dbReference type="EMBL" id="BBK08896.1"/>
    </source>
</evidence>
<dbReference type="GO" id="GO:0005576">
    <property type="term" value="C:extracellular region"/>
    <property type="evidence" value="ECO:0007669"/>
    <property type="project" value="UniProtKB-SubCell"/>
</dbReference>
<feature type="disulfide bond" evidence="5">
    <location>
        <begin position="185"/>
        <end position="194"/>
    </location>
</feature>
<evidence type="ECO:0000256" key="6">
    <source>
        <dbReference type="SAM" id="SignalP"/>
    </source>
</evidence>
<dbReference type="SUPFAM" id="SSF49870">
    <property type="entry name" value="Osmotin, thaumatin-like protein"/>
    <property type="match status" value="1"/>
</dbReference>
<dbReference type="InterPro" id="IPR001938">
    <property type="entry name" value="Thaumatin"/>
</dbReference>
<keyword evidence="6" id="KW-0732">Signal</keyword>
<evidence type="ECO:0000256" key="5">
    <source>
        <dbReference type="PIRSR" id="PIRSR002703-1"/>
    </source>
</evidence>
<organism evidence="7">
    <name type="scientific">Fragaria ananassa</name>
    <name type="common">Strawberry</name>
    <name type="synonym">Fragaria chiloensis x Fragaria virginiana</name>
    <dbReference type="NCBI Taxonomy" id="3747"/>
    <lineage>
        <taxon>Eukaryota</taxon>
        <taxon>Viridiplantae</taxon>
        <taxon>Streptophyta</taxon>
        <taxon>Embryophyta</taxon>
        <taxon>Tracheophyta</taxon>
        <taxon>Spermatophyta</taxon>
        <taxon>Magnoliopsida</taxon>
        <taxon>eudicotyledons</taxon>
        <taxon>Gunneridae</taxon>
        <taxon>Pentapetalae</taxon>
        <taxon>rosids</taxon>
        <taxon>fabids</taxon>
        <taxon>Rosales</taxon>
        <taxon>Rosaceae</taxon>
        <taxon>Rosoideae</taxon>
        <taxon>Potentilleae</taxon>
        <taxon>Fragariinae</taxon>
        <taxon>Fragaria</taxon>
    </lineage>
</organism>
<dbReference type="EMBL" id="LC481010">
    <property type="protein sequence ID" value="BBK08896.1"/>
    <property type="molecule type" value="mRNA"/>
</dbReference>
<feature type="disulfide bond" evidence="5">
    <location>
        <begin position="157"/>
        <end position="218"/>
    </location>
</feature>
<feature type="chain" id="PRO_5020179063" evidence="6">
    <location>
        <begin position="23"/>
        <end position="247"/>
    </location>
</feature>
<name>A0A4P2X5D2_FRAAN</name>
<keyword evidence="4 5" id="KW-1015">Disulfide bond</keyword>
<dbReference type="PROSITE" id="PS51367">
    <property type="entry name" value="THAUMATIN_2"/>
    <property type="match status" value="1"/>
</dbReference>
<feature type="disulfide bond" evidence="5">
    <location>
        <begin position="79"/>
        <end position="89"/>
    </location>
</feature>
<feature type="disulfide bond" evidence="5">
    <location>
        <begin position="31"/>
        <end position="246"/>
    </location>
</feature>
<feature type="disulfide bond" evidence="5">
    <location>
        <begin position="165"/>
        <end position="181"/>
    </location>
</feature>
<protein>
    <submittedName>
        <fullName evidence="7">Putative pathogen related protein 5</fullName>
    </submittedName>
</protein>
<evidence type="ECO:0000256" key="3">
    <source>
        <dbReference type="ARBA" id="ARBA00022525"/>
    </source>
</evidence>
<dbReference type="GO" id="GO:0006952">
    <property type="term" value="P:defense response"/>
    <property type="evidence" value="ECO:0007669"/>
    <property type="project" value="UniProtKB-ARBA"/>
</dbReference>
<accession>A0A4P2X5D2</accession>